<dbReference type="PANTHER" id="PTHR22767:SF2">
    <property type="entry name" value="N(ALPHA)-ACETYLTRANSFERASE 15_16, ISOFORM A"/>
    <property type="match status" value="1"/>
</dbReference>
<dbReference type="AlphaFoldDB" id="A0ABD1ZPQ9"/>
<gene>
    <name evidence="3" type="ORF">R1flu_020999</name>
</gene>
<dbReference type="InterPro" id="IPR021183">
    <property type="entry name" value="NatA_aux_su"/>
</dbReference>
<keyword evidence="2" id="KW-0802">TPR repeat</keyword>
<dbReference type="GO" id="GO:0005737">
    <property type="term" value="C:cytoplasm"/>
    <property type="evidence" value="ECO:0007669"/>
    <property type="project" value="UniProtKB-ARBA"/>
</dbReference>
<name>A0ABD1ZPQ9_9MARC</name>
<dbReference type="EMBL" id="JBHFFA010000001">
    <property type="protein sequence ID" value="KAL2652871.1"/>
    <property type="molecule type" value="Genomic_DNA"/>
</dbReference>
<proteinExistence type="predicted"/>
<evidence type="ECO:0000313" key="4">
    <source>
        <dbReference type="Proteomes" id="UP001605036"/>
    </source>
</evidence>
<dbReference type="Pfam" id="PF12569">
    <property type="entry name" value="NatA_aux_su"/>
    <property type="match status" value="1"/>
</dbReference>
<dbReference type="Proteomes" id="UP001605036">
    <property type="component" value="Unassembled WGS sequence"/>
</dbReference>
<protein>
    <submittedName>
        <fullName evidence="3">Uncharacterized protein</fullName>
    </submittedName>
</protein>
<sequence>MTLRAYIRMKFEDKLHPHRFFCRAAAATIRCYLMRHDTPPKSSEGEEEIAVAGLPPTERKRLRQKMRKAEAKAKKLRKRRPRRMKLWLYRMPSRIRKVLK</sequence>
<evidence type="ECO:0000256" key="1">
    <source>
        <dbReference type="ARBA" id="ARBA00022737"/>
    </source>
</evidence>
<dbReference type="Gene3D" id="1.25.40.1010">
    <property type="match status" value="1"/>
</dbReference>
<keyword evidence="1" id="KW-0677">Repeat</keyword>
<evidence type="ECO:0000256" key="2">
    <source>
        <dbReference type="ARBA" id="ARBA00022803"/>
    </source>
</evidence>
<keyword evidence="4" id="KW-1185">Reference proteome</keyword>
<evidence type="ECO:0000313" key="3">
    <source>
        <dbReference type="EMBL" id="KAL2652871.1"/>
    </source>
</evidence>
<organism evidence="3 4">
    <name type="scientific">Riccia fluitans</name>
    <dbReference type="NCBI Taxonomy" id="41844"/>
    <lineage>
        <taxon>Eukaryota</taxon>
        <taxon>Viridiplantae</taxon>
        <taxon>Streptophyta</taxon>
        <taxon>Embryophyta</taxon>
        <taxon>Marchantiophyta</taxon>
        <taxon>Marchantiopsida</taxon>
        <taxon>Marchantiidae</taxon>
        <taxon>Marchantiales</taxon>
        <taxon>Ricciaceae</taxon>
        <taxon>Riccia</taxon>
    </lineage>
</organism>
<accession>A0ABD1ZPQ9</accession>
<comment type="caution">
    <text evidence="3">The sequence shown here is derived from an EMBL/GenBank/DDBJ whole genome shotgun (WGS) entry which is preliminary data.</text>
</comment>
<reference evidence="3 4" key="1">
    <citation type="submission" date="2024-09" db="EMBL/GenBank/DDBJ databases">
        <title>Chromosome-scale assembly of Riccia fluitans.</title>
        <authorList>
            <person name="Paukszto L."/>
            <person name="Sawicki J."/>
            <person name="Karawczyk K."/>
            <person name="Piernik-Szablinska J."/>
            <person name="Szczecinska M."/>
            <person name="Mazdziarz M."/>
        </authorList>
    </citation>
    <scope>NUCLEOTIDE SEQUENCE [LARGE SCALE GENOMIC DNA]</scope>
    <source>
        <strain evidence="3">Rf_01</strain>
        <tissue evidence="3">Aerial parts of the thallus</tissue>
    </source>
</reference>
<dbReference type="PANTHER" id="PTHR22767">
    <property type="entry name" value="N-TERMINAL ACETYLTRANSFERASE-RELATED"/>
    <property type="match status" value="1"/>
</dbReference>